<feature type="transmembrane region" description="Helical" evidence="33">
    <location>
        <begin position="20"/>
        <end position="41"/>
    </location>
</feature>
<feature type="region of interest" description="Fusion peptide" evidence="32">
    <location>
        <begin position="506"/>
        <end position="526"/>
    </location>
</feature>
<evidence type="ECO:0000256" key="17">
    <source>
        <dbReference type="ARBA" id="ARBA00022804"/>
    </source>
</evidence>
<evidence type="ECO:0000256" key="15">
    <source>
        <dbReference type="ARBA" id="ARBA00022703"/>
    </source>
</evidence>
<feature type="chain" id="PRO_5042634767" description="Transmembrane protein gp41" evidence="32">
    <location>
        <begin position="506"/>
        <end position="850"/>
    </location>
</feature>
<gene>
    <name evidence="32 41" type="primary">env</name>
</gene>
<evidence type="ECO:0000256" key="24">
    <source>
        <dbReference type="ARBA" id="ARBA00023054"/>
    </source>
</evidence>
<feature type="disulfide bond" evidence="32">
    <location>
        <begin position="592"/>
        <end position="598"/>
    </location>
</feature>
<evidence type="ECO:0000256" key="20">
    <source>
        <dbReference type="ARBA" id="ARBA00022879"/>
    </source>
</evidence>
<keyword evidence="20 32" id="KW-0261">Viral envelope protein</keyword>
<dbReference type="FunFam" id="2.170.40.20:FF:000002">
    <property type="entry name" value="Envelope glycoprotein gp160"/>
    <property type="match status" value="1"/>
</dbReference>
<evidence type="ECO:0000256" key="34">
    <source>
        <dbReference type="SAM" id="MobiDB-lite"/>
    </source>
</evidence>
<evidence type="ECO:0000256" key="19">
    <source>
        <dbReference type="ARBA" id="ARBA00022870"/>
    </source>
</evidence>
<feature type="domain" description="Retroviral envelope protein GP41-like" evidence="36">
    <location>
        <begin position="524"/>
        <end position="714"/>
    </location>
</feature>
<dbReference type="InterPro" id="IPR000328">
    <property type="entry name" value="GP41-like"/>
</dbReference>
<dbReference type="GO" id="GO:0039654">
    <property type="term" value="P:fusion of virus membrane with host endosome membrane"/>
    <property type="evidence" value="ECO:0007669"/>
    <property type="project" value="UniProtKB-UniRule"/>
</dbReference>
<keyword evidence="16 32" id="KW-0732">Signal</keyword>
<dbReference type="EMBL" id="MN791249">
    <property type="protein sequence ID" value="QIC96659.1"/>
    <property type="molecule type" value="Genomic_RNA"/>
</dbReference>
<dbReference type="Gene3D" id="1.20.5.490">
    <property type="entry name" value="Single helix bin"/>
    <property type="match status" value="1"/>
</dbReference>
<evidence type="ECO:0000256" key="5">
    <source>
        <dbReference type="ARBA" id="ARBA00004578"/>
    </source>
</evidence>
<evidence type="ECO:0000256" key="13">
    <source>
        <dbReference type="ARBA" id="ARBA00022685"/>
    </source>
</evidence>
<comment type="domain">
    <text evidence="32">The CD4-binding region is targeted by the antibody b12.</text>
</comment>
<dbReference type="SUPFAM" id="SSF58069">
    <property type="entry name" value="Virus ectodomain"/>
    <property type="match status" value="1"/>
</dbReference>
<comment type="subunit">
    <text evidence="32">The mature envelope protein (Env) consists of a homotrimer of non-covalently associated gp120-gp41 heterodimers. The resulting complex protrudes from the virus surface as a spike. There seems to be as few as 10 spikes on the average virion. Surface protein gp120 interacts with host CD4, CCR5 and CXCR4. Gp120 also interacts with the C-type lectins CD209/DC-SIGN and CLEC4M/DC-SIGNR (collectively referred to as DC-SIGN(R)). Gp120 and gp41 interact with GalCer. Gp120 interacts with host ITGA4/ITGB7 complex; on CD4+ T-cells, this interaction results in rapid activation of integrin ITGAL/LFA-1, which facilitates efficient cell-to-cell spreading of HIV-1. Gp120 interacts with cell-associated heparan sulfate; this interaction increases virus infectivity on permissive cells and may be involved in infection of CD4- cells.</text>
</comment>
<feature type="region of interest" description="CD4-binding loop" evidence="32">
    <location>
        <begin position="362"/>
        <end position="372"/>
    </location>
</feature>
<evidence type="ECO:0000313" key="39">
    <source>
        <dbReference type="EMBL" id="QIC96686.1"/>
    </source>
</evidence>
<dbReference type="InterPro" id="IPR000777">
    <property type="entry name" value="HIV1_Gp120"/>
</dbReference>
<evidence type="ECO:0000313" key="38">
    <source>
        <dbReference type="EMBL" id="QIC96665.1"/>
    </source>
</evidence>
<dbReference type="InterPro" id="IPR037527">
    <property type="entry name" value="Gp160"/>
</dbReference>
<keyword evidence="25 32" id="KW-0472">Membrane</keyword>
<keyword evidence="29 32" id="KW-0899">Viral immunoevasion</keyword>
<feature type="site" description="Cleavage; by host furin" evidence="32">
    <location>
        <begin position="505"/>
        <end position="506"/>
    </location>
</feature>
<keyword evidence="8 32" id="KW-1170">Fusion of virus membrane with host endosomal membrane</keyword>
<comment type="domain">
    <text evidence="32">The membrane proximal external region (MPER) present in gp41 is a tryptophan-rich region recognized by the antibodies 2F5, Z13, and 4E10. MPER seems to play a role in fusion.</text>
</comment>
<organism evidence="41">
    <name type="scientific">Human immunodeficiency virus type 1</name>
    <name type="common">HIV-1</name>
    <dbReference type="NCBI Taxonomy" id="11676"/>
    <lineage>
        <taxon>Viruses</taxon>
        <taxon>Riboviria</taxon>
        <taxon>Pararnavirae</taxon>
        <taxon>Artverviricota</taxon>
        <taxon>Revtraviricetes</taxon>
        <taxon>Ortervirales</taxon>
        <taxon>Retroviridae</taxon>
        <taxon>Orthoretrovirinae</taxon>
        <taxon>Lentivirus</taxon>
        <taxon>Lentivirus humimdef1</taxon>
    </lineage>
</organism>
<feature type="region of interest" description="V5" evidence="32">
    <location>
        <begin position="455"/>
        <end position="465"/>
    </location>
</feature>
<evidence type="ECO:0000256" key="26">
    <source>
        <dbReference type="ARBA" id="ARBA00023139"/>
    </source>
</evidence>
<feature type="domain" description="Human immunodeficiency virus 1 envelope glycoprotein Gp120" evidence="35">
    <location>
        <begin position="33"/>
        <end position="505"/>
    </location>
</feature>
<feature type="lipid moiety-binding region" description="S-palmitoyl cysteine; by host" evidence="32">
    <location>
        <position position="758"/>
    </location>
</feature>
<dbReference type="SUPFAM" id="SSF56502">
    <property type="entry name" value="gp120 core"/>
    <property type="match status" value="2"/>
</dbReference>
<dbReference type="GO" id="GO:0005198">
    <property type="term" value="F:structural molecule activity"/>
    <property type="evidence" value="ECO:0007669"/>
    <property type="project" value="UniProtKB-UniRule"/>
</dbReference>
<feature type="region of interest" description="Immunosuppression" evidence="32">
    <location>
        <begin position="568"/>
        <end position="586"/>
    </location>
</feature>
<evidence type="ECO:0000256" key="4">
    <source>
        <dbReference type="ARBA" id="ARBA00004563"/>
    </source>
</evidence>
<keyword evidence="27 32" id="KW-1015">Disulfide bond</keyword>
<evidence type="ECO:0000256" key="23">
    <source>
        <dbReference type="ARBA" id="ARBA00023046"/>
    </source>
</evidence>
<feature type="disulfide bond" evidence="32">
    <location>
        <begin position="53"/>
        <end position="73"/>
    </location>
</feature>
<keyword evidence="14 32" id="KW-0812">Transmembrane</keyword>
<dbReference type="CDD" id="cd09909">
    <property type="entry name" value="HIV-1-like_HR1-HR2"/>
    <property type="match status" value="1"/>
</dbReference>
<feature type="transmembrane region" description="Helical" evidence="33">
    <location>
        <begin position="672"/>
        <end position="699"/>
    </location>
</feature>
<feature type="chain" id="PRO_5042634766" description="Envelope glycoprotein gp160" evidence="32">
    <location>
        <begin position="32"/>
        <end position="850"/>
    </location>
</feature>
<keyword evidence="18 32" id="KW-0946">Virion</keyword>
<keyword evidence="12 32" id="KW-1162">Viral penetration into host cytoplasm</keyword>
<evidence type="ECO:0000259" key="35">
    <source>
        <dbReference type="Pfam" id="PF00516"/>
    </source>
</evidence>
<sequence>MRVKETKRNYQNLWRWGTMLLGMLMIYSVTGQLWVTVYYGVPVWKEATTTLFCASDARSYVEEAHNIWATHACVPTDPDPQEIKLENVTENFNMWKNNMVEQMHEDIISLWDQSLKPCVKLTPLCVTLNCSEYFGNNTDTSGNYSVSNNNTDTGMKNCSFNITTELRDRRQEVYSLFYKLDVVQMDNGSHYRLINCNTSAITQACPKIKFEPIPIHYCAPAGFAILKCNDKKFNGTGPCKNVSTVQCTHGIKPVVSTQLLLNGSLAEEEIMIRSENITNNAKNIIIQFNEAVQINCTRPNNNTRRSVRIGPGQAFYATGEIIGDIRQAHCNVSERQWNKTLQRVAIQLGKTLNKTEIIFKTSSGGDLEITTHSFNCGGEFFYCNTSKLFNGTWNKTWNYTTKGNDTDITLQCRIKQIIRMWQGTGQAMYAPPIPGVIRCVSNITGLILTRDGGTNSSRNETFRPGGGDMRDNWRSELYKYKVVKIEPLGVAPTKAKRRVVEREKRAIGLGAMFLGFLGTAGSTMGAASITLTVQARQLLSGIVQQQSNLLRAIEAQQHLLKLTVWGIKQLQARILAVERYLKDQQLLGIWGCSGKLICTTNVPWNSSWSNKTQSEIWDNMTWLQWDKEISNYTQTIYNLLEQSQIQQDKNEQDLLALDKWANLWNWFNISNWLWYIKIFIMIVGGLIGLRIVIAVLSVINRVRQGYSPLSFQTLLPAPRGPERPEGTEEEGGEQGRGRSIRLVHGFSALIWDDLRSLCLFSYHRLRDLILIATRIVELLGRRGWETIKYLWNLLKYWIQELKNSAISLFNAIAITVAEGTDRIIEIGQRLCRAILNIPRRVRQGLERALL</sequence>
<keyword evidence="22 32" id="KW-1133">Transmembrane helix</keyword>
<evidence type="ECO:0000256" key="1">
    <source>
        <dbReference type="ARBA" id="ARBA00004402"/>
    </source>
</evidence>
<comment type="domain">
    <text evidence="32 33">The 17 amino acids long immunosuppressive region is present in many retroviral envelope proteins. Synthetic peptides derived from this relatively conserved sequence inhibit immune function in vitro and in vivo.</text>
</comment>
<dbReference type="FunFam" id="1.20.5.490:FF:000001">
    <property type="entry name" value="Envelope glycoprotein gp160"/>
    <property type="match status" value="1"/>
</dbReference>
<evidence type="ECO:0000256" key="10">
    <source>
        <dbReference type="ARBA" id="ARBA00022570"/>
    </source>
</evidence>
<dbReference type="Gene3D" id="2.170.40.20">
    <property type="entry name" value="Human immunodeficiency virus 1, Gp160, envelope glycoprotein"/>
    <property type="match status" value="2"/>
</dbReference>
<protein>
    <recommendedName>
        <fullName evidence="32">Envelope glycoprotein gp160</fullName>
    </recommendedName>
    <alternativeName>
        <fullName evidence="32">Env polyprotein</fullName>
    </alternativeName>
    <component>
        <recommendedName>
            <fullName evidence="32">Surface protein gp120</fullName>
            <shortName evidence="32">SU</shortName>
        </recommendedName>
        <alternativeName>
            <fullName evidence="32">Glycoprotein 120</fullName>
            <shortName evidence="32">gp120</shortName>
        </alternativeName>
    </component>
    <component>
        <recommendedName>
            <fullName evidence="32">Transmembrane protein gp41</fullName>
            <shortName evidence="32">TM</shortName>
        </recommendedName>
        <alternativeName>
            <fullName evidence="32">Glycoprotein 41</fullName>
            <shortName evidence="32">gp41</shortName>
        </alternativeName>
    </component>
</protein>
<evidence type="ECO:0000256" key="16">
    <source>
        <dbReference type="ARBA" id="ARBA00022729"/>
    </source>
</evidence>
<dbReference type="FunFam" id="1.10.287.210:FF:000001">
    <property type="entry name" value="Envelope glycoprotein gp160"/>
    <property type="match status" value="1"/>
</dbReference>
<dbReference type="GO" id="GO:0052031">
    <property type="term" value="P:symbiont-mediated perturbation of host defense response"/>
    <property type="evidence" value="ECO:0007669"/>
    <property type="project" value="UniProtKB-UniRule"/>
</dbReference>
<dbReference type="Pfam" id="PF00517">
    <property type="entry name" value="GP41"/>
    <property type="match status" value="1"/>
</dbReference>
<dbReference type="GO" id="GO:0019031">
    <property type="term" value="C:viral envelope"/>
    <property type="evidence" value="ECO:0007669"/>
    <property type="project" value="UniProtKB-KW"/>
</dbReference>
<evidence type="ECO:0000256" key="32">
    <source>
        <dbReference type="HAMAP-Rule" id="MF_04083"/>
    </source>
</evidence>
<dbReference type="GO" id="GO:1903908">
    <property type="term" value="P:positive regulation of plasma membrane raft polarization"/>
    <property type="evidence" value="ECO:0007669"/>
    <property type="project" value="UniProtKB-UniRule"/>
</dbReference>
<feature type="coiled-coil region" evidence="32">
    <location>
        <begin position="627"/>
        <end position="661"/>
    </location>
</feature>
<evidence type="ECO:0000256" key="14">
    <source>
        <dbReference type="ARBA" id="ARBA00022692"/>
    </source>
</evidence>
<accession>A0A6C1A8C4</accession>
<evidence type="ECO:0000313" key="37">
    <source>
        <dbReference type="EMBL" id="QIC96659.1"/>
    </source>
</evidence>
<evidence type="ECO:0000256" key="11">
    <source>
        <dbReference type="ARBA" id="ARBA00022581"/>
    </source>
</evidence>
<evidence type="ECO:0000313" key="42">
    <source>
        <dbReference type="EMBL" id="QIC96775.1"/>
    </source>
</evidence>
<feature type="region of interest" description="MPER; binding to GalCer" evidence="32">
    <location>
        <begin position="656"/>
        <end position="677"/>
    </location>
</feature>
<evidence type="ECO:0000256" key="8">
    <source>
        <dbReference type="ARBA" id="ARBA00022510"/>
    </source>
</evidence>
<keyword evidence="10 32" id="KW-1165">Clathrin-mediated endocytosis of virus by host</keyword>
<dbReference type="GO" id="GO:1903911">
    <property type="term" value="P:positive regulation of receptor clustering"/>
    <property type="evidence" value="ECO:0007669"/>
    <property type="project" value="UniProtKB-UniRule"/>
</dbReference>
<dbReference type="FunFam" id="2.170.40.20:FF:000003">
    <property type="entry name" value="Envelope glycoprotein gp160"/>
    <property type="match status" value="1"/>
</dbReference>
<keyword evidence="9 32" id="KW-1032">Host cell membrane</keyword>
<keyword evidence="13 32" id="KW-0165">Cleavage on pair of basic residues</keyword>
<evidence type="ECO:0000256" key="30">
    <source>
        <dbReference type="ARBA" id="ARBA00023288"/>
    </source>
</evidence>
<evidence type="ECO:0000256" key="31">
    <source>
        <dbReference type="ARBA" id="ARBA00023296"/>
    </source>
</evidence>
<dbReference type="EMBL" id="MN791254">
    <property type="protein sequence ID" value="QIC96693.1"/>
    <property type="molecule type" value="Genomic_RNA"/>
</dbReference>
<evidence type="ECO:0000256" key="9">
    <source>
        <dbReference type="ARBA" id="ARBA00022511"/>
    </source>
</evidence>
<comment type="miscellaneous">
    <text evidence="32">Inhibitors targeting HIV-1 viral envelope proteins are used as antiretroviral drugs. Attachment of virions to the cell surface via non-specific interactions and CD4 binding can be blocked by inhibitors that include cyanovirin-N, cyclotriazadisulfonamide analogs, PRO 2000, TNX 355 and PRO 542. In addition, BMS 806 can block CD4-induced conformational changes. Env interactions with the coreceptor molecules can be targeted by CCR5 antagonists including SCH-D, maraviroc (UK 427857) and aplaviroc (GW 873140), and the CXCR4 antagonist AMD 070. Fusion of viral and cellular membranes can be inhibited by peptides such as enfuvirtide and tifuvirtide (T 1249). Resistance to inhibitors associated with mutations in Env are observed. Most of the time, single mutations confer only a modest reduction in drug susceptibility. Combination of several mutations is usually required to develop a high-level drug resistance.</text>
</comment>
<dbReference type="GO" id="GO:0016020">
    <property type="term" value="C:membrane"/>
    <property type="evidence" value="ECO:0007669"/>
    <property type="project" value="UniProtKB-UniRule"/>
</dbReference>
<comment type="function">
    <text evidence="32">Envelope glycoprotein gp160: Oligomerizes in the host endoplasmic reticulum into predominantly trimers. In a second time, gp160 transits in the host Golgi, where glycosylation is completed. The precursor is then proteolytically cleaved in the trans-Golgi and thereby activated by cellular furin or furin-like proteases to produce gp120 and gp41.</text>
</comment>
<reference evidence="41" key="1">
    <citation type="journal article" date="2020" name="PLoS Pathog.">
        <title>Molecular dating and viral load growth rates suggested that the eclipse phase lasted about a week in HIV-1 infected adults in East Africa and Thailand.</title>
        <authorList>
            <consortium name="RV217 Study Team"/>
            <person name="Rolland M."/>
            <person name="Tovanabutra S."/>
            <person name="Dearlove B."/>
            <person name="Li Y."/>
            <person name="Owen C.L."/>
            <person name="Lewitus E."/>
            <person name="Sanders-Buell E."/>
            <person name="Bose M."/>
            <person name="O'Sullivan A."/>
            <person name="Rossenkhan R."/>
            <person name="Labuschagne J.P.L."/>
            <person name="Edlefsen P.T."/>
            <person name="Reeves D.B."/>
            <person name="Kijak G."/>
            <person name="Miller S."/>
            <person name="Poltavee K."/>
            <person name="Lee J."/>
            <person name="Bonar L."/>
            <person name="Harbolick E."/>
            <person name="Ahani B."/>
            <person name="Pham P."/>
            <person name="Kibuuka H."/>
            <person name="Maganga L."/>
            <person name="Nitayaphan S."/>
            <person name="Sawe F.K."/>
            <person name="Eller L.A."/>
            <person name="Gramzinski R."/>
            <person name="Kim J.H."/>
            <person name="Michael N.L."/>
            <person name="Robb M.L."/>
        </authorList>
    </citation>
    <scope>NUCLEOTIDE SEQUENCE</scope>
    <source>
        <strain evidence="37">10428v01_01</strain>
        <strain evidence="38">10428v01_02</strain>
        <strain evidence="39">10428v01_05</strain>
        <strain evidence="40">10428v01_06</strain>
        <strain evidence="41">10428v09_03</strain>
        <strain evidence="42">10428v09_10</strain>
        <strain evidence="43">10428v09_12</strain>
    </source>
</reference>
<evidence type="ECO:0000313" key="43">
    <source>
        <dbReference type="EMBL" id="QIC96788.1"/>
    </source>
</evidence>
<evidence type="ECO:0000256" key="27">
    <source>
        <dbReference type="ARBA" id="ARBA00023157"/>
    </source>
</evidence>
<dbReference type="GO" id="GO:0044175">
    <property type="term" value="C:host cell endosome membrane"/>
    <property type="evidence" value="ECO:0007669"/>
    <property type="project" value="UniProtKB-SubCell"/>
</dbReference>
<evidence type="ECO:0000256" key="12">
    <source>
        <dbReference type="ARBA" id="ARBA00022595"/>
    </source>
</evidence>
<dbReference type="Gene3D" id="1.10.287.210">
    <property type="match status" value="1"/>
</dbReference>
<dbReference type="EMBL" id="MN791250">
    <property type="protein sequence ID" value="QIC96665.1"/>
    <property type="molecule type" value="Genomic_RNA"/>
</dbReference>
<comment type="domain">
    <text evidence="32">The YXXL motif is involved in determining the exact site of viral release at the surface of infected mononuclear cells and promotes endocytosis. YXXL and di-leucine endocytosis motifs interact directly or indirectly with the clathrin adapter complexes, opperate independently, and their activities are not additive.</text>
</comment>
<organismHost>
    <name type="scientific">Homo sapiens</name>
    <name type="common">Human</name>
    <dbReference type="NCBI Taxonomy" id="9606"/>
</organismHost>
<keyword evidence="21 32" id="KW-1164">Virus endocytosis by host</keyword>
<evidence type="ECO:0000256" key="33">
    <source>
        <dbReference type="RuleBase" id="RU363095"/>
    </source>
</evidence>
<keyword evidence="24 32" id="KW-0175">Coiled coil</keyword>
<comment type="domain">
    <text evidence="32">Some of the most genetically diverse regions of the viral genome are present in Env. They are called variable regions 1 through 5 (V1 through V5). Coreceptor usage of gp120 is determined mainly by the primary structure of the third variable region (V3) in the outer domain of gp120. The sequence of V3 determines which coreceptor, CCR5 and/or CXCR4 (corresponding to R5/macrophage, X4/T cell and R5X4/T cell and macrophage tropism), is used to trigger the fusion potential of the Env complex, and hence which cells the virus can infect. Binding to CCR5 involves a region adjacent in addition to V3.</text>
</comment>
<feature type="short sequence motif" description="YXXL motif; contains endocytosis signal" evidence="32">
    <location>
        <begin position="706"/>
        <end position="709"/>
    </location>
</feature>
<feature type="disulfide bond" evidence="32">
    <location>
        <begin position="228"/>
        <end position="239"/>
    </location>
</feature>
<evidence type="ECO:0000256" key="3">
    <source>
        <dbReference type="ARBA" id="ARBA00004505"/>
    </source>
</evidence>
<dbReference type="EMBL" id="MN791253">
    <property type="protein sequence ID" value="QIC96686.1"/>
    <property type="molecule type" value="Genomic_RNA"/>
</dbReference>
<comment type="subcellular location">
    <molecule>Transmembrane protein gp41</molecule>
    <subcellularLocation>
        <location evidence="32">Virion membrane</location>
        <topology evidence="32">Single-pass type I membrane protein</topology>
    </subcellularLocation>
    <subcellularLocation>
        <location evidence="32">Host cell membrane</location>
        <topology evidence="32">Single-pass type I membrane protein</topology>
    </subcellularLocation>
    <subcellularLocation>
        <location evidence="32">Host endosome membrane</location>
        <topology evidence="32">Single-pass type I membrane protein</topology>
    </subcellularLocation>
    <text evidence="32">It is probably concentrated at the site of budding and incorporated into the virions possibly by contacts between the cytoplasmic tail of Env and the N-terminus of Gag.</text>
</comment>
<keyword evidence="23 32" id="KW-1039">Host endosome</keyword>
<dbReference type="GO" id="GO:0019064">
    <property type="term" value="P:fusion of virus membrane with host plasma membrane"/>
    <property type="evidence" value="ECO:0007669"/>
    <property type="project" value="UniProtKB-UniRule"/>
</dbReference>
<keyword evidence="28 32" id="KW-0325">Glycoprotein</keyword>
<evidence type="ECO:0000256" key="21">
    <source>
        <dbReference type="ARBA" id="ARBA00022890"/>
    </source>
</evidence>
<feature type="lipid moiety-binding region" description="S-palmitoyl cysteine; by host" evidence="32">
    <location>
        <position position="831"/>
    </location>
</feature>
<evidence type="ECO:0000256" key="22">
    <source>
        <dbReference type="ARBA" id="ARBA00022989"/>
    </source>
</evidence>
<dbReference type="Pfam" id="PF00516">
    <property type="entry name" value="GP120"/>
    <property type="match status" value="1"/>
</dbReference>
<evidence type="ECO:0000256" key="28">
    <source>
        <dbReference type="ARBA" id="ARBA00023180"/>
    </source>
</evidence>
<dbReference type="HAMAP" id="MF_04083">
    <property type="entry name" value="HIV_ENV"/>
    <property type="match status" value="1"/>
</dbReference>
<feature type="region of interest" description="Disordered" evidence="34">
    <location>
        <begin position="713"/>
        <end position="736"/>
    </location>
</feature>
<feature type="disulfide bond" evidence="32">
    <location>
        <begin position="218"/>
        <end position="247"/>
    </location>
</feature>
<feature type="short sequence motif" description="Di-leucine internalization motif" evidence="32">
    <location>
        <begin position="849"/>
        <end position="850"/>
    </location>
</feature>
<evidence type="ECO:0000256" key="2">
    <source>
        <dbReference type="ARBA" id="ARBA00004433"/>
    </source>
</evidence>
<comment type="caution">
    <text evidence="32 33">Lacks conserved residue(s) required for the propagation of feature annotation.</text>
</comment>
<evidence type="ECO:0000259" key="36">
    <source>
        <dbReference type="Pfam" id="PF00517"/>
    </source>
</evidence>
<dbReference type="InterPro" id="IPR036377">
    <property type="entry name" value="Gp120_core_sf"/>
</dbReference>
<keyword evidence="26 32" id="KW-0564">Palmitate</keyword>
<keyword evidence="19 32" id="KW-1043">Host membrane</keyword>
<dbReference type="GO" id="GO:0019082">
    <property type="term" value="P:viral protein processing"/>
    <property type="evidence" value="ECO:0007669"/>
    <property type="project" value="UniProtKB-UniRule"/>
</dbReference>
<dbReference type="GO" id="GO:0020002">
    <property type="term" value="C:host cell plasma membrane"/>
    <property type="evidence" value="ECO:0007669"/>
    <property type="project" value="UniProtKB-SubCell"/>
</dbReference>
<comment type="function">
    <text evidence="32">Surface protein gp120: Attaches the virus to the host lymphoid cell by binding to the primary receptor CD4. This interaction induces a structural rearrangement creating a high affinity binding site for a chemokine coreceptor like CXCR4 and/or CCR5. Acts as a ligand for CD209/DC-SIGN and CLEC4M/DC-SIGNR, which are respectively found on dendritic cells (DCs), and on endothelial cells of liver sinusoids and lymph node sinuses. These interactions allow capture of viral particles at mucosal surfaces by these cells and subsequent transmission to permissive cells. HIV subverts the migration properties of dendritic cells to gain access to CD4+ T-cells in lymph nodes. Virus transmission to permissive T-cells occurs either in trans (without DCs infection, through viral capture and transmission), or in cis (following DCs productive infection, through the usual CD4-gp120 interaction), thereby inducing a robust infection. In trans infection, bound virions remain infectious over days and it is proposed that they are not degraded, but protected in non-lysosomal acidic organelles within the DCs close to the cell membrane thus contributing to the viral infectious potential during DCs' migration from the periphery to the lymphoid tissues. On arrival at lymphoid tissues, intact virions recycle back to DCs' cell surface allowing virus transmission to CD4+ T-cells.</text>
</comment>
<comment type="PTM">
    <text evidence="32">Palmitoylation of the transmembrane protein and of Env polyprotein (prior to its proteolytic cleavage) is essential for their association with host cell membrane lipid rafts. Palmitoylation is therefore required for envelope trafficking to classical lipid rafts, but not for viral replication.</text>
</comment>
<keyword evidence="17 32" id="KW-1161">Viral attachment to host cell</keyword>
<feature type="topological domain" description="Cytoplasmic" evidence="32">
    <location>
        <begin position="700"/>
        <end position="850"/>
    </location>
</feature>
<comment type="similarity">
    <text evidence="32">Belongs to the HIV-1 env protein family.</text>
</comment>
<dbReference type="GO" id="GO:0019062">
    <property type="term" value="P:virion attachment to host cell"/>
    <property type="evidence" value="ECO:0007669"/>
    <property type="project" value="UniProtKB-UniRule"/>
</dbReference>
<keyword evidence="11 32" id="KW-0945">Host-virus interaction</keyword>
<evidence type="ECO:0000256" key="7">
    <source>
        <dbReference type="ARBA" id="ARBA00022506"/>
    </source>
</evidence>
<dbReference type="GO" id="GO:0055036">
    <property type="term" value="C:virion membrane"/>
    <property type="evidence" value="ECO:0007669"/>
    <property type="project" value="UniProtKB-SubCell"/>
</dbReference>
<comment type="PTM">
    <text evidence="32">Highly glycosylated by host. The high number of glycan on the protein is reffered to as 'glycan shield' because it contributes to hide protein sequence from adaptive immune system.</text>
</comment>
<dbReference type="EMBL" id="MN791260">
    <property type="protein sequence ID" value="QIC96734.1"/>
    <property type="molecule type" value="Genomic_RNA"/>
</dbReference>
<comment type="subcellular location">
    <subcellularLocation>
        <location evidence="3">Host cell membrane</location>
        <topology evidence="3">Peripheral membrane protein</topology>
    </subcellularLocation>
    <subcellularLocation>
        <location evidence="1">Host cell membrane</location>
        <topology evidence="1">Single-pass type I membrane protein</topology>
    </subcellularLocation>
    <subcellularLocation>
        <location evidence="2">Host endosome membrane</location>
        <topology evidence="2">Peripheral membrane protein</topology>
    </subcellularLocation>
    <subcellularLocation>
        <location evidence="5">Host endosome membrane</location>
        <topology evidence="5">Single-pass type I membrane protein</topology>
    </subcellularLocation>
    <subcellularLocation>
        <location evidence="6">Virion membrane</location>
        <topology evidence="6">Peripheral membrane protein</topology>
    </subcellularLocation>
    <subcellularLocation>
        <location evidence="4">Virion membrane</location>
        <topology evidence="4">Single-pass type I membrane protein</topology>
    </subcellularLocation>
</comment>
<keyword evidence="15 32" id="KW-0053">Apoptosis</keyword>
<comment type="PTM">
    <text evidence="32">Specific enzymatic cleavages in vivo yield mature proteins. Envelope glycoproteins are synthesized as a inactive precursor that is heavily N-glycosylated and processed likely by host cell furin in the Golgi to yield the mature SU and TM proteins. The cleavage site between SU and TM requires the minimal sequence [KR]-X-[KR]-R. About 2 of the 9 disulfide bonds of gp41 are reduced by P4HB/PDI, following binding to CD4 receptor.</text>
</comment>
<comment type="subcellular location">
    <molecule>Surface protein gp120</molecule>
    <subcellularLocation>
        <location evidence="32">Virion membrane</location>
        <topology evidence="32">Peripheral membrane protein</topology>
    </subcellularLocation>
    <subcellularLocation>
        <location evidence="32">Host cell membrane</location>
        <topology evidence="32">Peripheral membrane protein</topology>
    </subcellularLocation>
    <subcellularLocation>
        <location evidence="32">Host endosome membrane</location>
        <topology evidence="32">Single-pass type I membrane protein</topology>
    </subcellularLocation>
    <text evidence="32">The surface protein is not anchored to the viral envelope, but associates with the extravirion surface through its binding to TM. It is probably concentrated at the site of budding and incorporated into the virions possibly by contacts between the cytoplasmic tail of Env and the N-terminus of Gag.</text>
</comment>
<keyword evidence="30 32" id="KW-0449">Lipoprotein</keyword>
<evidence type="ECO:0000256" key="18">
    <source>
        <dbReference type="ARBA" id="ARBA00022844"/>
    </source>
</evidence>
<dbReference type="EMBL" id="MN791266">
    <property type="protein sequence ID" value="QIC96775.1"/>
    <property type="molecule type" value="Genomic_RNA"/>
</dbReference>
<evidence type="ECO:0000313" key="40">
    <source>
        <dbReference type="EMBL" id="QIC96693.1"/>
    </source>
</evidence>
<name>A0A6C1A8C4_HV1</name>
<dbReference type="GO" id="GO:0075512">
    <property type="term" value="P:clathrin-dependent endocytosis of virus by host cell"/>
    <property type="evidence" value="ECO:0007669"/>
    <property type="project" value="UniProtKB-UniRule"/>
</dbReference>
<keyword evidence="7 32" id="KW-1168">Fusion of virus membrane with host membrane</keyword>
<proteinExistence type="inferred from homology"/>
<dbReference type="EMBL" id="MN791268">
    <property type="protein sequence ID" value="QIC96788.1"/>
    <property type="molecule type" value="Genomic_RNA"/>
</dbReference>
<comment type="function">
    <text evidence="32">Transmembrane protein gp41: Acts as a class I viral fusion protein. Under the current model, the protein has at least 3 conformational states: pre-fusion native state, pre-hairpin intermediate state, and post-fusion hairpin state. During fusion of viral and target intracellular membranes, the coiled coil regions (heptad repeats) assume a trimer-of-hairpins structure, positioning the fusion peptide in close proximity to the C-terminal region of the ectodomain. The formation of this structure appears to drive apposition and subsequent fusion of viral and target cell membranes. Complete fusion occurs in host cell endosomes and is dynamin-dependent, however some lipid transfer might occur at the plasma membrane. The virus undergoes clathrin-dependent internalization long before endosomal fusion, thus minimizing the surface exposure of conserved viral epitopes during fusion and reducing the efficacy of inhibitors targeting these epitopes. Membranes fusion leads to delivery of the nucleocapsid into the cytoplasm.</text>
</comment>
<keyword evidence="31 32" id="KW-1160">Virus entry into host cell</keyword>
<evidence type="ECO:0000256" key="6">
    <source>
        <dbReference type="ARBA" id="ARBA00004650"/>
    </source>
</evidence>
<evidence type="ECO:0000256" key="29">
    <source>
        <dbReference type="ARBA" id="ARBA00023280"/>
    </source>
</evidence>
<comment type="miscellaneous">
    <text evidence="32">HIV-1 lineages are divided in three main groups, M (for Major), O (for Outlier), and N (for New, or Non-M, Non-O). The vast majority of strains found worldwide belong to the group M. Group O seems to be endemic to and largely confined to Cameroon and neighboring countries in West Central Africa, where these viruses represent a small minority of HIV-1 strains. The group N is represented by a limited number of isolates from Cameroonian persons. The group M is further subdivided in 9 clades or subtypes (A to D, F to H, J and K).</text>
</comment>
<evidence type="ECO:0000256" key="25">
    <source>
        <dbReference type="ARBA" id="ARBA00023136"/>
    </source>
</evidence>
<evidence type="ECO:0000313" key="41">
    <source>
        <dbReference type="EMBL" id="QIC96734.1"/>
    </source>
</evidence>